<dbReference type="GO" id="GO:0016491">
    <property type="term" value="F:oxidoreductase activity"/>
    <property type="evidence" value="ECO:0007669"/>
    <property type="project" value="InterPro"/>
</dbReference>
<gene>
    <name evidence="2" type="ORF">SPHI_28620</name>
</gene>
<dbReference type="Pfam" id="PF09995">
    <property type="entry name" value="MPAB_Lcp_cat"/>
    <property type="match status" value="1"/>
</dbReference>
<dbReference type="PANTHER" id="PTHR36151">
    <property type="entry name" value="BLR2777 PROTEIN"/>
    <property type="match status" value="1"/>
</dbReference>
<dbReference type="STRING" id="1915074.SPHI_28620"/>
<dbReference type="InterPro" id="IPR018713">
    <property type="entry name" value="MPAB/Lcp_cat_dom"/>
</dbReference>
<protein>
    <recommendedName>
        <fullName evidence="1">ER-bound oxygenase mpaB/mpaB'/Rubber oxygenase catalytic domain-containing protein</fullName>
    </recommendedName>
</protein>
<proteinExistence type="predicted"/>
<name>A0A1V2EQU9_9SPHN</name>
<organism evidence="2 3">
    <name type="scientific">Sphingomonas jeddahensis</name>
    <dbReference type="NCBI Taxonomy" id="1915074"/>
    <lineage>
        <taxon>Bacteria</taxon>
        <taxon>Pseudomonadati</taxon>
        <taxon>Pseudomonadota</taxon>
        <taxon>Alphaproteobacteria</taxon>
        <taxon>Sphingomonadales</taxon>
        <taxon>Sphingomonadaceae</taxon>
        <taxon>Sphingomonas</taxon>
    </lineage>
</organism>
<evidence type="ECO:0000313" key="3">
    <source>
        <dbReference type="Proteomes" id="UP000188729"/>
    </source>
</evidence>
<sequence>MIRAAAALPGMRTAIGGRIRALVGSGSVDLTRPPGDNGLFGPGSVAWRVHADFSAMMIGGVSALLLQMLHPLALAGVWDHSDFRRDRLGRLRRTAQFISLTTFGSTASANRAIERVRAIHDHVSGTLPDGTPYDANDPALLTWVHVAEVDSFLRAYLRYRDPGLSGADQDRYLAETATVAERLGARDVPVSRREIEAYYRRVRDDLRFDARVRDVASALLASGPDALTTGALAIVAPAAIDLLPPWAAAMHGRTPPSIGRPAIRLGARGMSKALRWALRR</sequence>
<accession>A0A1V2EQU9</accession>
<keyword evidence="3" id="KW-1185">Reference proteome</keyword>
<dbReference type="EMBL" id="MPSB01000020">
    <property type="protein sequence ID" value="ONF94970.1"/>
    <property type="molecule type" value="Genomic_DNA"/>
</dbReference>
<evidence type="ECO:0000313" key="2">
    <source>
        <dbReference type="EMBL" id="ONF94970.1"/>
    </source>
</evidence>
<reference evidence="2 3" key="1">
    <citation type="submission" date="2016-11" db="EMBL/GenBank/DDBJ databases">
        <title>Genome sequence of Sphingomonas jeddahensis G39.</title>
        <authorList>
            <person name="Poehlein A."/>
            <person name="Wuebbeler J.H."/>
            <person name="Steinbuechel A."/>
            <person name="Daniel R."/>
        </authorList>
    </citation>
    <scope>NUCLEOTIDE SEQUENCE [LARGE SCALE GENOMIC DNA]</scope>
    <source>
        <strain evidence="2 3">G39</strain>
    </source>
</reference>
<evidence type="ECO:0000259" key="1">
    <source>
        <dbReference type="Pfam" id="PF09995"/>
    </source>
</evidence>
<dbReference type="RefSeq" id="WP_233130945.1">
    <property type="nucleotide sequence ID" value="NZ_MPSB01000020.1"/>
</dbReference>
<dbReference type="AlphaFoldDB" id="A0A1V2EQU9"/>
<dbReference type="PANTHER" id="PTHR36151:SF3">
    <property type="entry name" value="ER-BOUND OXYGENASE MPAB_MPAB'_RUBBER OXYGENASE CATALYTIC DOMAIN-CONTAINING PROTEIN"/>
    <property type="match status" value="1"/>
</dbReference>
<comment type="caution">
    <text evidence="2">The sequence shown here is derived from an EMBL/GenBank/DDBJ whole genome shotgun (WGS) entry which is preliminary data.</text>
</comment>
<dbReference type="Proteomes" id="UP000188729">
    <property type="component" value="Unassembled WGS sequence"/>
</dbReference>
<feature type="domain" description="ER-bound oxygenase mpaB/mpaB'/Rubber oxygenase catalytic" evidence="1">
    <location>
        <begin position="47"/>
        <end position="275"/>
    </location>
</feature>